<accession>A0A845R4E2</accession>
<sequence length="135" mass="15762">MNIKNCKKCGKIYNYDGFNICYHCRRKEEEMFFTVREYIYSNNKADIREVSEATGVSTKKILEFLRQGKLEIKEGSNLILDCERCSKPIKTGKFCNQCANEIEKELKGALKKDNVDNSKQNSYRTGNKLNVKNRR</sequence>
<keyword evidence="3" id="KW-1185">Reference proteome</keyword>
<feature type="compositionally biased region" description="Polar residues" evidence="1">
    <location>
        <begin position="117"/>
        <end position="135"/>
    </location>
</feature>
<reference evidence="2 3" key="1">
    <citation type="submission" date="2018-08" db="EMBL/GenBank/DDBJ databases">
        <title>Murine metabolic-syndrome-specific gut microbial biobank.</title>
        <authorList>
            <person name="Liu C."/>
        </authorList>
    </citation>
    <scope>NUCLEOTIDE SEQUENCE [LARGE SCALE GENOMIC DNA]</scope>
    <source>
        <strain evidence="2 3">583</strain>
    </source>
</reference>
<feature type="region of interest" description="Disordered" evidence="1">
    <location>
        <begin position="115"/>
        <end position="135"/>
    </location>
</feature>
<evidence type="ECO:0000313" key="2">
    <source>
        <dbReference type="EMBL" id="NBI07373.1"/>
    </source>
</evidence>
<evidence type="ECO:0000313" key="3">
    <source>
        <dbReference type="Proteomes" id="UP000467132"/>
    </source>
</evidence>
<dbReference type="EMBL" id="QXXA01000011">
    <property type="protein sequence ID" value="NBI07373.1"/>
    <property type="molecule type" value="Genomic_DNA"/>
</dbReference>
<gene>
    <name evidence="2" type="ORF">D3Z33_10985</name>
</gene>
<dbReference type="RefSeq" id="WP_160197836.1">
    <property type="nucleotide sequence ID" value="NZ_QXXA01000011.1"/>
</dbReference>
<organism evidence="2 3">
    <name type="scientific">Senegalia massiliensis</name>
    <dbReference type="NCBI Taxonomy" id="1720316"/>
    <lineage>
        <taxon>Bacteria</taxon>
        <taxon>Bacillati</taxon>
        <taxon>Bacillota</taxon>
        <taxon>Clostridia</taxon>
        <taxon>Eubacteriales</taxon>
        <taxon>Clostridiaceae</taxon>
        <taxon>Senegalia</taxon>
    </lineage>
</organism>
<protein>
    <submittedName>
        <fullName evidence="2">MerR family transcriptional regulator</fullName>
    </submittedName>
</protein>
<proteinExistence type="predicted"/>
<dbReference type="OrthoDB" id="1739831at2"/>
<name>A0A845R4E2_9CLOT</name>
<evidence type="ECO:0000256" key="1">
    <source>
        <dbReference type="SAM" id="MobiDB-lite"/>
    </source>
</evidence>
<comment type="caution">
    <text evidence="2">The sequence shown here is derived from an EMBL/GenBank/DDBJ whole genome shotgun (WGS) entry which is preliminary data.</text>
</comment>
<dbReference type="AlphaFoldDB" id="A0A845R4E2"/>
<dbReference type="Proteomes" id="UP000467132">
    <property type="component" value="Unassembled WGS sequence"/>
</dbReference>